<gene>
    <name evidence="2" type="ORF">GCM10023320_63490</name>
</gene>
<keyword evidence="1" id="KW-0812">Transmembrane</keyword>
<organism evidence="2 3">
    <name type="scientific">Pseudonocardia adelaidensis</name>
    <dbReference type="NCBI Taxonomy" id="648754"/>
    <lineage>
        <taxon>Bacteria</taxon>
        <taxon>Bacillati</taxon>
        <taxon>Actinomycetota</taxon>
        <taxon>Actinomycetes</taxon>
        <taxon>Pseudonocardiales</taxon>
        <taxon>Pseudonocardiaceae</taxon>
        <taxon>Pseudonocardia</taxon>
    </lineage>
</organism>
<name>A0ABP9NV43_9PSEU</name>
<dbReference type="NCBIfam" id="TIGR00026">
    <property type="entry name" value="hi_GC_TIGR00026"/>
    <property type="match status" value="1"/>
</dbReference>
<evidence type="ECO:0000313" key="2">
    <source>
        <dbReference type="EMBL" id="GAA5134841.1"/>
    </source>
</evidence>
<keyword evidence="1" id="KW-0472">Membrane</keyword>
<reference evidence="3" key="1">
    <citation type="journal article" date="2019" name="Int. J. Syst. Evol. Microbiol.">
        <title>The Global Catalogue of Microorganisms (GCM) 10K type strain sequencing project: providing services to taxonomists for standard genome sequencing and annotation.</title>
        <authorList>
            <consortium name="The Broad Institute Genomics Platform"/>
            <consortium name="The Broad Institute Genome Sequencing Center for Infectious Disease"/>
            <person name="Wu L."/>
            <person name="Ma J."/>
        </authorList>
    </citation>
    <scope>NUCLEOTIDE SEQUENCE [LARGE SCALE GENOMIC DNA]</scope>
    <source>
        <strain evidence="3">JCM 18302</strain>
    </source>
</reference>
<feature type="transmembrane region" description="Helical" evidence="1">
    <location>
        <begin position="7"/>
        <end position="24"/>
    </location>
</feature>
<sequence>MGLPRGLMAGTAAAITLAWGLFLLDPGAWPGLPGVIAQTTIYLANLVVTARSRRTKVRIVRAVQGFVVNPLVRLLYQLGLNPLGLAMLETRGRVSGEPRRTPVGNGRVGDEFWIIAEHGTRAGYVRNIMRDPRVRVRLRVGWGYRWVPGLAEILPDEDALARQRAIIRWHPLRMLNAMNVRVLGADLLVVRVRLLPDGQVGSSRATSPGAVSTSWAGA</sequence>
<dbReference type="Pfam" id="PF04075">
    <property type="entry name" value="F420H2_quin_red"/>
    <property type="match status" value="1"/>
</dbReference>
<dbReference type="InterPro" id="IPR004378">
    <property type="entry name" value="F420H2_quin_Rdtase"/>
</dbReference>
<keyword evidence="3" id="KW-1185">Reference proteome</keyword>
<dbReference type="EMBL" id="BAABJO010000030">
    <property type="protein sequence ID" value="GAA5134841.1"/>
    <property type="molecule type" value="Genomic_DNA"/>
</dbReference>
<keyword evidence="1" id="KW-1133">Transmembrane helix</keyword>
<dbReference type="Proteomes" id="UP001500804">
    <property type="component" value="Unassembled WGS sequence"/>
</dbReference>
<dbReference type="InterPro" id="IPR012349">
    <property type="entry name" value="Split_barrel_FMN-bd"/>
</dbReference>
<accession>A0ABP9NV43</accession>
<evidence type="ECO:0000256" key="1">
    <source>
        <dbReference type="SAM" id="Phobius"/>
    </source>
</evidence>
<feature type="transmembrane region" description="Helical" evidence="1">
    <location>
        <begin position="30"/>
        <end position="48"/>
    </location>
</feature>
<dbReference type="Gene3D" id="2.30.110.10">
    <property type="entry name" value="Electron Transport, Fmn-binding Protein, Chain A"/>
    <property type="match status" value="1"/>
</dbReference>
<evidence type="ECO:0000313" key="3">
    <source>
        <dbReference type="Proteomes" id="UP001500804"/>
    </source>
</evidence>
<comment type="caution">
    <text evidence="2">The sequence shown here is derived from an EMBL/GenBank/DDBJ whole genome shotgun (WGS) entry which is preliminary data.</text>
</comment>
<evidence type="ECO:0008006" key="4">
    <source>
        <dbReference type="Google" id="ProtNLM"/>
    </source>
</evidence>
<protein>
    <recommendedName>
        <fullName evidence="4">Deazaflavin-dependent oxidoreductase (Nitroreductase family)</fullName>
    </recommendedName>
</protein>
<proteinExistence type="predicted"/>
<dbReference type="SUPFAM" id="SSF50475">
    <property type="entry name" value="FMN-binding split barrel"/>
    <property type="match status" value="1"/>
</dbReference>